<dbReference type="Gene3D" id="1.25.40.10">
    <property type="entry name" value="Tetratricopeptide repeat domain"/>
    <property type="match status" value="1"/>
</dbReference>
<proteinExistence type="predicted"/>
<dbReference type="InterPro" id="IPR005490">
    <property type="entry name" value="LD_TPept_cat_dom"/>
</dbReference>
<protein>
    <submittedName>
        <fullName evidence="8">L,D-transpeptidase</fullName>
    </submittedName>
</protein>
<evidence type="ECO:0000313" key="8">
    <source>
        <dbReference type="EMBL" id="MCX7569819.1"/>
    </source>
</evidence>
<evidence type="ECO:0000313" key="9">
    <source>
        <dbReference type="Proteomes" id="UP001208017"/>
    </source>
</evidence>
<keyword evidence="9" id="KW-1185">Reference proteome</keyword>
<dbReference type="RefSeq" id="WP_267151069.1">
    <property type="nucleotide sequence ID" value="NZ_JAPMLT010000003.1"/>
</dbReference>
<evidence type="ECO:0000256" key="5">
    <source>
        <dbReference type="ARBA" id="ARBA00023316"/>
    </source>
</evidence>
<feature type="active site" description="Nucleophile" evidence="6">
    <location>
        <position position="263"/>
    </location>
</feature>
<keyword evidence="5 6" id="KW-0961">Cell wall biogenesis/degradation</keyword>
<dbReference type="SUPFAM" id="SSF141523">
    <property type="entry name" value="L,D-transpeptidase catalytic domain-like"/>
    <property type="match status" value="1"/>
</dbReference>
<dbReference type="Gene3D" id="2.40.440.10">
    <property type="entry name" value="L,D-transpeptidase catalytic domain-like"/>
    <property type="match status" value="1"/>
</dbReference>
<organism evidence="8 9">
    <name type="scientific">Tumebacillus lacus</name>
    <dbReference type="NCBI Taxonomy" id="2995335"/>
    <lineage>
        <taxon>Bacteria</taxon>
        <taxon>Bacillati</taxon>
        <taxon>Bacillota</taxon>
        <taxon>Bacilli</taxon>
        <taxon>Bacillales</taxon>
        <taxon>Alicyclobacillaceae</taxon>
        <taxon>Tumebacillus</taxon>
    </lineage>
</organism>
<comment type="pathway">
    <text evidence="1 6">Cell wall biogenesis; peptidoglycan biosynthesis.</text>
</comment>
<feature type="active site" description="Proton donor/acceptor" evidence="6">
    <location>
        <position position="246"/>
    </location>
</feature>
<gene>
    <name evidence="8" type="ORF">OS242_07565</name>
</gene>
<feature type="domain" description="L,D-TPase catalytic" evidence="7">
    <location>
        <begin position="179"/>
        <end position="287"/>
    </location>
</feature>
<evidence type="ECO:0000256" key="1">
    <source>
        <dbReference type="ARBA" id="ARBA00004752"/>
    </source>
</evidence>
<evidence type="ECO:0000256" key="4">
    <source>
        <dbReference type="ARBA" id="ARBA00022984"/>
    </source>
</evidence>
<evidence type="ECO:0000256" key="2">
    <source>
        <dbReference type="ARBA" id="ARBA00022679"/>
    </source>
</evidence>
<evidence type="ECO:0000259" key="7">
    <source>
        <dbReference type="PROSITE" id="PS52029"/>
    </source>
</evidence>
<evidence type="ECO:0000256" key="6">
    <source>
        <dbReference type="PROSITE-ProRule" id="PRU01373"/>
    </source>
</evidence>
<evidence type="ECO:0000256" key="3">
    <source>
        <dbReference type="ARBA" id="ARBA00022960"/>
    </source>
</evidence>
<name>A0ABT3WYR2_9BACL</name>
<dbReference type="EMBL" id="JAPMLT010000003">
    <property type="protein sequence ID" value="MCX7569819.1"/>
    <property type="molecule type" value="Genomic_DNA"/>
</dbReference>
<dbReference type="InterPro" id="IPR038063">
    <property type="entry name" value="Transpep_catalytic_dom"/>
</dbReference>
<keyword evidence="2" id="KW-0808">Transferase</keyword>
<dbReference type="Pfam" id="PF03734">
    <property type="entry name" value="YkuD"/>
    <property type="match status" value="1"/>
</dbReference>
<dbReference type="PROSITE" id="PS52029">
    <property type="entry name" value="LD_TPASE"/>
    <property type="match status" value="1"/>
</dbReference>
<dbReference type="CDD" id="cd16913">
    <property type="entry name" value="YkuD_like"/>
    <property type="match status" value="1"/>
</dbReference>
<dbReference type="Proteomes" id="UP001208017">
    <property type="component" value="Unassembled WGS sequence"/>
</dbReference>
<reference evidence="8 9" key="1">
    <citation type="submission" date="2022-11" db="EMBL/GenBank/DDBJ databases">
        <title>Study of microbial diversity in lake waters.</title>
        <authorList>
            <person name="Zhang J."/>
        </authorList>
    </citation>
    <scope>NUCLEOTIDE SEQUENCE [LARGE SCALE GENOMIC DNA]</scope>
    <source>
        <strain evidence="8 9">DT12</strain>
    </source>
</reference>
<dbReference type="InterPro" id="IPR011990">
    <property type="entry name" value="TPR-like_helical_dom_sf"/>
</dbReference>
<sequence length="323" mass="35164">MKRYLDYYESYLRKHPHDADMRFDYARSLEQDGRLSEAIIHYTQAARSGNPAALVALKRLSLVERPDVPADAPPAKRRSRGRLLLLLLLFLLFPDPLSDAGGNGSPLFPSHAEELRPVTQTGELPLIVTSNAVARYREAKGASPASLGALVQSTPENWLSYLPSGSPKACPCLPDDNLLELHYYPAVNQLALARTDGEVLAVYPVASGMPIPFPHSKVQKRVVNPNGGTGGVGTRGLELADNYAIHGTNRPELIGQRDITRGCLRMRNEDIEQLYPYVALGTPFLIKAGTPAPPTFQNGLPPLGGPGLLAAEETPGTVYNWKE</sequence>
<keyword evidence="4 6" id="KW-0573">Peptidoglycan synthesis</keyword>
<comment type="caution">
    <text evidence="8">The sequence shown here is derived from an EMBL/GenBank/DDBJ whole genome shotgun (WGS) entry which is preliminary data.</text>
</comment>
<accession>A0ABT3WYR2</accession>
<keyword evidence="3 6" id="KW-0133">Cell shape</keyword>